<dbReference type="RefSeq" id="WP_153546931.1">
    <property type="nucleotide sequence ID" value="NZ_WIXK01000003.1"/>
</dbReference>
<dbReference type="EMBL" id="WIXK01000003">
    <property type="protein sequence ID" value="MQY42612.1"/>
    <property type="molecule type" value="Genomic_DNA"/>
</dbReference>
<dbReference type="InterPro" id="IPR013096">
    <property type="entry name" value="Cupin_2"/>
</dbReference>
<organism evidence="2 3">
    <name type="scientific">Tritonibacter aquimaris</name>
    <dbReference type="NCBI Taxonomy" id="2663379"/>
    <lineage>
        <taxon>Bacteria</taxon>
        <taxon>Pseudomonadati</taxon>
        <taxon>Pseudomonadota</taxon>
        <taxon>Alphaproteobacteria</taxon>
        <taxon>Rhodobacterales</taxon>
        <taxon>Paracoccaceae</taxon>
        <taxon>Tritonibacter</taxon>
    </lineage>
</organism>
<dbReference type="AlphaFoldDB" id="A0A844AXI0"/>
<sequence>MTAVTSQEYAMNIEMFAAETLPAASQAFSIHADQVLLEGGTNPDYGTVKWRTLIDGSPCTPKEFILGLAEMGPHGTLPAHRHEPAEFYLGLDGDGIVTIEGVPHQIKAGVAIYLPANAEHGVLAGPDGLRFAYGFAEGNYQAIQYNFSK</sequence>
<protein>
    <submittedName>
        <fullName evidence="2">Cupin domain-containing protein</fullName>
    </submittedName>
</protein>
<name>A0A844AXI0_9RHOB</name>
<dbReference type="Pfam" id="PF07883">
    <property type="entry name" value="Cupin_2"/>
    <property type="match status" value="1"/>
</dbReference>
<dbReference type="InterPro" id="IPR014710">
    <property type="entry name" value="RmlC-like_jellyroll"/>
</dbReference>
<reference evidence="2 3" key="1">
    <citation type="submission" date="2019-10" db="EMBL/GenBank/DDBJ databases">
        <title>Epibacterium sp. nov., isolated from seawater.</title>
        <authorList>
            <person name="Zhang X."/>
            <person name="Li N."/>
        </authorList>
    </citation>
    <scope>NUCLEOTIDE SEQUENCE [LARGE SCALE GENOMIC DNA]</scope>
    <source>
        <strain evidence="2 3">SM1969</strain>
    </source>
</reference>
<dbReference type="SUPFAM" id="SSF51182">
    <property type="entry name" value="RmlC-like cupins"/>
    <property type="match status" value="1"/>
</dbReference>
<dbReference type="InterPro" id="IPR011051">
    <property type="entry name" value="RmlC_Cupin_sf"/>
</dbReference>
<comment type="caution">
    <text evidence="2">The sequence shown here is derived from an EMBL/GenBank/DDBJ whole genome shotgun (WGS) entry which is preliminary data.</text>
</comment>
<evidence type="ECO:0000313" key="3">
    <source>
        <dbReference type="Proteomes" id="UP000436694"/>
    </source>
</evidence>
<evidence type="ECO:0000259" key="1">
    <source>
        <dbReference type="Pfam" id="PF07883"/>
    </source>
</evidence>
<gene>
    <name evidence="2" type="ORF">GG681_08145</name>
</gene>
<proteinExistence type="predicted"/>
<accession>A0A844AXI0</accession>
<evidence type="ECO:0000313" key="2">
    <source>
        <dbReference type="EMBL" id="MQY42612.1"/>
    </source>
</evidence>
<feature type="domain" description="Cupin type-2" evidence="1">
    <location>
        <begin position="68"/>
        <end position="122"/>
    </location>
</feature>
<dbReference type="Gene3D" id="2.60.120.10">
    <property type="entry name" value="Jelly Rolls"/>
    <property type="match status" value="1"/>
</dbReference>
<keyword evidence="3" id="KW-1185">Reference proteome</keyword>
<dbReference type="Proteomes" id="UP000436694">
    <property type="component" value="Unassembled WGS sequence"/>
</dbReference>